<dbReference type="InterPro" id="IPR024775">
    <property type="entry name" value="DinB-like"/>
</dbReference>
<dbReference type="OrthoDB" id="4295522at2"/>
<evidence type="ECO:0000313" key="2">
    <source>
        <dbReference type="EMBL" id="GAF08718.1"/>
    </source>
</evidence>
<protein>
    <recommendedName>
        <fullName evidence="1">DinB-like domain-containing protein</fullName>
    </recommendedName>
</protein>
<proteinExistence type="predicted"/>
<dbReference type="AlphaFoldDB" id="W7YM93"/>
<comment type="caution">
    <text evidence="2">The sequence shown here is derived from an EMBL/GenBank/DDBJ whole genome shotgun (WGS) entry which is preliminary data.</text>
</comment>
<name>W7YM93_9BACL</name>
<dbReference type="EMBL" id="BAVZ01000007">
    <property type="protein sequence ID" value="GAF08718.1"/>
    <property type="molecule type" value="Genomic_DNA"/>
</dbReference>
<dbReference type="STRING" id="1236976.JCM16418_2808"/>
<feature type="domain" description="DinB-like" evidence="1">
    <location>
        <begin position="10"/>
        <end position="145"/>
    </location>
</feature>
<reference evidence="2 3" key="1">
    <citation type="journal article" date="2014" name="Genome Announc.">
        <title>Draft Genome Sequence of Paenibacillus pini JCM 16418T, Isolated from the Rhizosphere of Pine Tree.</title>
        <authorList>
            <person name="Yuki M."/>
            <person name="Oshima K."/>
            <person name="Suda W."/>
            <person name="Oshida Y."/>
            <person name="Kitamura K."/>
            <person name="Iida Y."/>
            <person name="Hattori M."/>
            <person name="Ohkuma M."/>
        </authorList>
    </citation>
    <scope>NUCLEOTIDE SEQUENCE [LARGE SCALE GENOMIC DNA]</scope>
    <source>
        <strain evidence="2 3">JCM 16418</strain>
    </source>
</reference>
<organism evidence="2 3">
    <name type="scientific">Paenibacillus pini JCM 16418</name>
    <dbReference type="NCBI Taxonomy" id="1236976"/>
    <lineage>
        <taxon>Bacteria</taxon>
        <taxon>Bacillati</taxon>
        <taxon>Bacillota</taxon>
        <taxon>Bacilli</taxon>
        <taxon>Bacillales</taxon>
        <taxon>Paenibacillaceae</taxon>
        <taxon>Paenibacillus</taxon>
    </lineage>
</organism>
<sequence length="153" mass="17196">MRDSYIIGLLGRTRNNIVQKLQDLPESKRNIVPEGFNNSIHWQIGHILTVTNFLVFHFAGKPSVIPDNYPTFFGPGTKPADWTEEPPAWDTLIAELSQQVELIQEHFEGHLSDPVVVKENFAKAETVDELLVMNLGHENSHAGMINSLIKVLA</sequence>
<dbReference type="Proteomes" id="UP000019364">
    <property type="component" value="Unassembled WGS sequence"/>
</dbReference>
<dbReference type="eggNOG" id="COG2318">
    <property type="taxonomic scope" value="Bacteria"/>
</dbReference>
<evidence type="ECO:0000259" key="1">
    <source>
        <dbReference type="Pfam" id="PF12867"/>
    </source>
</evidence>
<gene>
    <name evidence="2" type="ORF">JCM16418_2808</name>
</gene>
<dbReference type="Gene3D" id="1.20.120.450">
    <property type="entry name" value="dinb family like domain"/>
    <property type="match status" value="1"/>
</dbReference>
<dbReference type="RefSeq" id="WP_036649329.1">
    <property type="nucleotide sequence ID" value="NZ_BAVZ01000007.1"/>
</dbReference>
<evidence type="ECO:0000313" key="3">
    <source>
        <dbReference type="Proteomes" id="UP000019364"/>
    </source>
</evidence>
<dbReference type="InterPro" id="IPR034660">
    <property type="entry name" value="DinB/YfiT-like"/>
</dbReference>
<accession>W7YM93</accession>
<dbReference type="Pfam" id="PF12867">
    <property type="entry name" value="DinB_2"/>
    <property type="match status" value="1"/>
</dbReference>
<dbReference type="SUPFAM" id="SSF109854">
    <property type="entry name" value="DinB/YfiT-like putative metalloenzymes"/>
    <property type="match status" value="1"/>
</dbReference>
<keyword evidence="3" id="KW-1185">Reference proteome</keyword>